<evidence type="ECO:0000313" key="2">
    <source>
        <dbReference type="WBParaSite" id="PSAMB.scaffold6999size8448.g29430.t1"/>
    </source>
</evidence>
<name>A0A914XC79_9BILA</name>
<proteinExistence type="predicted"/>
<dbReference type="AlphaFoldDB" id="A0A914XC79"/>
<dbReference type="Proteomes" id="UP000887566">
    <property type="component" value="Unplaced"/>
</dbReference>
<accession>A0A914XC79</accession>
<evidence type="ECO:0000313" key="1">
    <source>
        <dbReference type="Proteomes" id="UP000887566"/>
    </source>
</evidence>
<organism evidence="1 2">
    <name type="scientific">Plectus sambesii</name>
    <dbReference type="NCBI Taxonomy" id="2011161"/>
    <lineage>
        <taxon>Eukaryota</taxon>
        <taxon>Metazoa</taxon>
        <taxon>Ecdysozoa</taxon>
        <taxon>Nematoda</taxon>
        <taxon>Chromadorea</taxon>
        <taxon>Plectida</taxon>
        <taxon>Plectina</taxon>
        <taxon>Plectoidea</taxon>
        <taxon>Plectidae</taxon>
        <taxon>Plectus</taxon>
    </lineage>
</organism>
<protein>
    <submittedName>
        <fullName evidence="2">Uncharacterized protein</fullName>
    </submittedName>
</protein>
<dbReference type="WBParaSite" id="PSAMB.scaffold6999size8448.g29430.t1">
    <property type="protein sequence ID" value="PSAMB.scaffold6999size8448.g29430.t1"/>
    <property type="gene ID" value="PSAMB.scaffold6999size8448.g29430"/>
</dbReference>
<keyword evidence="1" id="KW-1185">Reference proteome</keyword>
<reference evidence="2" key="1">
    <citation type="submission" date="2022-11" db="UniProtKB">
        <authorList>
            <consortium name="WormBaseParasite"/>
        </authorList>
    </citation>
    <scope>IDENTIFICATION</scope>
</reference>
<sequence>MATIGVEINKAAGAIINKVDGEAIKVHGEIINEVVDGAAIDKVDGAIINKVDLEAIEVVRKVEGVAIKVVNKAGRALLASFLEEDDNLKCHLCLIVKLQLLAAS</sequence>